<sequence>MMQLMAFLEGSEAIALLFGINASTGLSLLALTKVLMIYDLNYHGEWYGKKNLIACYEKENLTVVNFDFRF</sequence>
<evidence type="ECO:0000313" key="1">
    <source>
        <dbReference type="EMBL" id="KAI3743488.1"/>
    </source>
</evidence>
<gene>
    <name evidence="1" type="ORF">L1987_61198</name>
</gene>
<proteinExistence type="predicted"/>
<reference evidence="1 2" key="2">
    <citation type="journal article" date="2022" name="Mol. Ecol. Resour.">
        <title>The genomes of chicory, endive, great burdock and yacon provide insights into Asteraceae paleo-polyploidization history and plant inulin production.</title>
        <authorList>
            <person name="Fan W."/>
            <person name="Wang S."/>
            <person name="Wang H."/>
            <person name="Wang A."/>
            <person name="Jiang F."/>
            <person name="Liu H."/>
            <person name="Zhao H."/>
            <person name="Xu D."/>
            <person name="Zhang Y."/>
        </authorList>
    </citation>
    <scope>NUCLEOTIDE SEQUENCE [LARGE SCALE GENOMIC DNA]</scope>
    <source>
        <strain evidence="2">cv. Yunnan</strain>
        <tissue evidence="1">Leaves</tissue>
    </source>
</reference>
<accession>A0ACB9DAJ4</accession>
<name>A0ACB9DAJ4_9ASTR</name>
<reference evidence="2" key="1">
    <citation type="journal article" date="2022" name="Mol. Ecol. Resour.">
        <title>The genomes of chicory, endive, great burdock and yacon provide insights into Asteraceae palaeo-polyploidization history and plant inulin production.</title>
        <authorList>
            <person name="Fan W."/>
            <person name="Wang S."/>
            <person name="Wang H."/>
            <person name="Wang A."/>
            <person name="Jiang F."/>
            <person name="Liu H."/>
            <person name="Zhao H."/>
            <person name="Xu D."/>
            <person name="Zhang Y."/>
        </authorList>
    </citation>
    <scope>NUCLEOTIDE SEQUENCE [LARGE SCALE GENOMIC DNA]</scope>
    <source>
        <strain evidence="2">cv. Yunnan</strain>
    </source>
</reference>
<protein>
    <submittedName>
        <fullName evidence="1">Uncharacterized protein</fullName>
    </submittedName>
</protein>
<evidence type="ECO:0000313" key="2">
    <source>
        <dbReference type="Proteomes" id="UP001056120"/>
    </source>
</evidence>
<dbReference type="Proteomes" id="UP001056120">
    <property type="component" value="Linkage Group LG20"/>
</dbReference>
<comment type="caution">
    <text evidence="1">The sequence shown here is derived from an EMBL/GenBank/DDBJ whole genome shotgun (WGS) entry which is preliminary data.</text>
</comment>
<dbReference type="EMBL" id="CM042037">
    <property type="protein sequence ID" value="KAI3743488.1"/>
    <property type="molecule type" value="Genomic_DNA"/>
</dbReference>
<keyword evidence="2" id="KW-1185">Reference proteome</keyword>
<organism evidence="1 2">
    <name type="scientific">Smallanthus sonchifolius</name>
    <dbReference type="NCBI Taxonomy" id="185202"/>
    <lineage>
        <taxon>Eukaryota</taxon>
        <taxon>Viridiplantae</taxon>
        <taxon>Streptophyta</taxon>
        <taxon>Embryophyta</taxon>
        <taxon>Tracheophyta</taxon>
        <taxon>Spermatophyta</taxon>
        <taxon>Magnoliopsida</taxon>
        <taxon>eudicotyledons</taxon>
        <taxon>Gunneridae</taxon>
        <taxon>Pentapetalae</taxon>
        <taxon>asterids</taxon>
        <taxon>campanulids</taxon>
        <taxon>Asterales</taxon>
        <taxon>Asteraceae</taxon>
        <taxon>Asteroideae</taxon>
        <taxon>Heliantheae alliance</taxon>
        <taxon>Millerieae</taxon>
        <taxon>Smallanthus</taxon>
    </lineage>
</organism>